<dbReference type="EMBL" id="FOMW01000038">
    <property type="protein sequence ID" value="SFF24883.1"/>
    <property type="molecule type" value="Genomic_DNA"/>
</dbReference>
<proteinExistence type="predicted"/>
<protein>
    <submittedName>
        <fullName evidence="1">Uncharacterized protein</fullName>
    </submittedName>
</protein>
<dbReference type="Proteomes" id="UP000198977">
    <property type="component" value="Unassembled WGS sequence"/>
</dbReference>
<sequence>MVATRMSRFVHGADFLIRITRLTRLNHGRGCTIPRTLTSPTIEPAISKIDDRKEPIVKTFCNLANGSYRKRGKRPSTTALVLNGLFGGAKRCGLRVAKSKRSRNRPDYPRQTPSALALIFMLAYRATYDV</sequence>
<accession>A0A1I2H687</accession>
<evidence type="ECO:0000313" key="1">
    <source>
        <dbReference type="EMBL" id="SFF24883.1"/>
    </source>
</evidence>
<reference evidence="2" key="1">
    <citation type="submission" date="2016-10" db="EMBL/GenBank/DDBJ databases">
        <authorList>
            <person name="Varghese N."/>
            <person name="Submissions S."/>
        </authorList>
    </citation>
    <scope>NUCLEOTIDE SEQUENCE [LARGE SCALE GENOMIC DNA]</scope>
    <source>
        <strain evidence="2">DSM 11443</strain>
    </source>
</reference>
<name>A0A1I2H687_9RHOB</name>
<gene>
    <name evidence="1" type="ORF">SAMN04488523_1389</name>
</gene>
<keyword evidence="2" id="KW-1185">Reference proteome</keyword>
<dbReference type="STRING" id="74348.SAMN04488523_1389"/>
<dbReference type="AlphaFoldDB" id="A0A1I2H687"/>
<evidence type="ECO:0000313" key="2">
    <source>
        <dbReference type="Proteomes" id="UP000198977"/>
    </source>
</evidence>
<organism evidence="1 2">
    <name type="scientific">Sulfitobacter brevis</name>
    <dbReference type="NCBI Taxonomy" id="74348"/>
    <lineage>
        <taxon>Bacteria</taxon>
        <taxon>Pseudomonadati</taxon>
        <taxon>Pseudomonadota</taxon>
        <taxon>Alphaproteobacteria</taxon>
        <taxon>Rhodobacterales</taxon>
        <taxon>Roseobacteraceae</taxon>
        <taxon>Sulfitobacter</taxon>
    </lineage>
</organism>